<dbReference type="EMBL" id="JAVDXX010000001">
    <property type="protein sequence ID" value="MDR7292785.1"/>
    <property type="molecule type" value="Genomic_DNA"/>
</dbReference>
<accession>A0ABU1YYE3</accession>
<evidence type="ECO:0000313" key="2">
    <source>
        <dbReference type="EMBL" id="MDR7292785.1"/>
    </source>
</evidence>
<feature type="transmembrane region" description="Helical" evidence="1">
    <location>
        <begin position="57"/>
        <end position="84"/>
    </location>
</feature>
<keyword evidence="1" id="KW-1133">Transmembrane helix</keyword>
<feature type="transmembrane region" description="Helical" evidence="1">
    <location>
        <begin position="117"/>
        <end position="139"/>
    </location>
</feature>
<gene>
    <name evidence="2" type="ORF">J2S67_000053</name>
</gene>
<evidence type="ECO:0000256" key="1">
    <source>
        <dbReference type="SAM" id="Phobius"/>
    </source>
</evidence>
<feature type="transmembrane region" description="Helical" evidence="1">
    <location>
        <begin position="21"/>
        <end position="45"/>
    </location>
</feature>
<keyword evidence="1" id="KW-0812">Transmembrane</keyword>
<dbReference type="RefSeq" id="WP_141739787.1">
    <property type="nucleotide sequence ID" value="NZ_JAVDXX010000001.1"/>
</dbReference>
<keyword evidence="1" id="KW-0472">Membrane</keyword>
<sequence>MSRSPMASTWRTDSRAVQLHKSVRVTVGSIVTNLIPTAIVAFFVYTSVAGAAVGKALMYIGIPLGGLIFLIAIGGAVVALVVAYTERRRIRGESGTHVASNGSSTEVTGARIPMLRLWILLVVTVAVTVSRIIANWWFFETNGAGSAARTEVGPGPVVLTSWILYILATVVAFWTFFGVRRYEDAVTLPADTAGSERGAS</sequence>
<feature type="transmembrane region" description="Helical" evidence="1">
    <location>
        <begin position="159"/>
        <end position="179"/>
    </location>
</feature>
<evidence type="ECO:0000313" key="3">
    <source>
        <dbReference type="Proteomes" id="UP001180715"/>
    </source>
</evidence>
<dbReference type="Proteomes" id="UP001180715">
    <property type="component" value="Unassembled WGS sequence"/>
</dbReference>
<name>A0ABU1YYE3_9MICC</name>
<protein>
    <submittedName>
        <fullName evidence="2">Heme/copper-type cytochrome/quinol oxidase subunit 2</fullName>
    </submittedName>
</protein>
<proteinExistence type="predicted"/>
<keyword evidence="3" id="KW-1185">Reference proteome</keyword>
<organism evidence="2 3">
    <name type="scientific">Pseudoglutamicibacter albus</name>
    <dbReference type="NCBI Taxonomy" id="98671"/>
    <lineage>
        <taxon>Bacteria</taxon>
        <taxon>Bacillati</taxon>
        <taxon>Actinomycetota</taxon>
        <taxon>Actinomycetes</taxon>
        <taxon>Micrococcales</taxon>
        <taxon>Micrococcaceae</taxon>
        <taxon>Pseudoglutamicibacter</taxon>
    </lineage>
</organism>
<comment type="caution">
    <text evidence="2">The sequence shown here is derived from an EMBL/GenBank/DDBJ whole genome shotgun (WGS) entry which is preliminary data.</text>
</comment>
<reference evidence="2" key="1">
    <citation type="submission" date="2023-07" db="EMBL/GenBank/DDBJ databases">
        <title>Sequencing the genomes of 1000 actinobacteria strains.</title>
        <authorList>
            <person name="Klenk H.-P."/>
        </authorList>
    </citation>
    <scope>NUCLEOTIDE SEQUENCE</scope>
    <source>
        <strain evidence="2">DSM 13068</strain>
    </source>
</reference>